<feature type="non-terminal residue" evidence="1">
    <location>
        <position position="40"/>
    </location>
</feature>
<evidence type="ECO:0000313" key="1">
    <source>
        <dbReference type="EMBL" id="SVD85170.1"/>
    </source>
</evidence>
<gene>
    <name evidence="1" type="ORF">METZ01_LOCUS438024</name>
</gene>
<dbReference type="AlphaFoldDB" id="A0A382YQ31"/>
<name>A0A382YQ31_9ZZZZ</name>
<proteinExistence type="predicted"/>
<reference evidence="1" key="1">
    <citation type="submission" date="2018-05" db="EMBL/GenBank/DDBJ databases">
        <authorList>
            <person name="Lanie J.A."/>
            <person name="Ng W.-L."/>
            <person name="Kazmierczak K.M."/>
            <person name="Andrzejewski T.M."/>
            <person name="Davidsen T.M."/>
            <person name="Wayne K.J."/>
            <person name="Tettelin H."/>
            <person name="Glass J.I."/>
            <person name="Rusch D."/>
            <person name="Podicherti R."/>
            <person name="Tsui H.-C.T."/>
            <person name="Winkler M.E."/>
        </authorList>
    </citation>
    <scope>NUCLEOTIDE SEQUENCE</scope>
</reference>
<protein>
    <submittedName>
        <fullName evidence="1">Uncharacterized protein</fullName>
    </submittedName>
</protein>
<organism evidence="1">
    <name type="scientific">marine metagenome</name>
    <dbReference type="NCBI Taxonomy" id="408172"/>
    <lineage>
        <taxon>unclassified sequences</taxon>
        <taxon>metagenomes</taxon>
        <taxon>ecological metagenomes</taxon>
    </lineage>
</organism>
<accession>A0A382YQ31</accession>
<sequence>MEFHISCHHTPDNCAVHRSEPPLSPKSWAEHCKEAGVTYI</sequence>
<dbReference type="EMBL" id="UINC01177494">
    <property type="protein sequence ID" value="SVD85170.1"/>
    <property type="molecule type" value="Genomic_DNA"/>
</dbReference>